<feature type="domain" description="Porphobilinogen deaminase C-terminal" evidence="10">
    <location>
        <begin position="224"/>
        <end position="293"/>
    </location>
</feature>
<evidence type="ECO:0000259" key="9">
    <source>
        <dbReference type="Pfam" id="PF01379"/>
    </source>
</evidence>
<dbReference type="PIRSF" id="PIRSF001438">
    <property type="entry name" value="4pyrrol_synth_OHMeBilane_synth"/>
    <property type="match status" value="1"/>
</dbReference>
<dbReference type="InterPro" id="IPR036803">
    <property type="entry name" value="Porphobilinogen_deaminase_C_sf"/>
</dbReference>
<dbReference type="Pfam" id="PF01379">
    <property type="entry name" value="Porphobil_deam"/>
    <property type="match status" value="1"/>
</dbReference>
<comment type="miscellaneous">
    <text evidence="8">The porphobilinogen subunits are added to the dipyrromethane group.</text>
</comment>
<evidence type="ECO:0000313" key="11">
    <source>
        <dbReference type="EMBL" id="KGM52620.1"/>
    </source>
</evidence>
<dbReference type="GO" id="GO:0006782">
    <property type="term" value="P:protoporphyrinogen IX biosynthetic process"/>
    <property type="evidence" value="ECO:0007669"/>
    <property type="project" value="UniProtKB-UniRule"/>
</dbReference>
<dbReference type="Proteomes" id="UP000029998">
    <property type="component" value="Unassembled WGS sequence"/>
</dbReference>
<dbReference type="GO" id="GO:0004418">
    <property type="term" value="F:hydroxymethylbilane synthase activity"/>
    <property type="evidence" value="ECO:0007669"/>
    <property type="project" value="UniProtKB-UniRule"/>
</dbReference>
<dbReference type="UniPathway" id="UPA00251">
    <property type="reaction ID" value="UER00319"/>
</dbReference>
<evidence type="ECO:0000256" key="8">
    <source>
        <dbReference type="HAMAP-Rule" id="MF_00260"/>
    </source>
</evidence>
<dbReference type="CDD" id="cd13646">
    <property type="entry name" value="PBP2_EcHMBS_like"/>
    <property type="match status" value="1"/>
</dbReference>
<reference evidence="11 12" key="1">
    <citation type="submission" date="2013-08" db="EMBL/GenBank/DDBJ databases">
        <title>Genome sequencing of Lysobacter.</title>
        <authorList>
            <person name="Zhang S."/>
            <person name="Wang G."/>
        </authorList>
    </citation>
    <scope>NUCLEOTIDE SEQUENCE [LARGE SCALE GENOMIC DNA]</scope>
    <source>
        <strain evidence="11 12">GH1-9</strain>
    </source>
</reference>
<dbReference type="Gene3D" id="3.40.190.10">
    <property type="entry name" value="Periplasmic binding protein-like II"/>
    <property type="match status" value="2"/>
</dbReference>
<comment type="similarity">
    <text evidence="3 8">Belongs to the HMBS family.</text>
</comment>
<name>A0A0A0EQW6_9GAMM</name>
<dbReference type="PANTHER" id="PTHR11557:SF0">
    <property type="entry name" value="PORPHOBILINOGEN DEAMINASE"/>
    <property type="match status" value="1"/>
</dbReference>
<evidence type="ECO:0000259" key="10">
    <source>
        <dbReference type="Pfam" id="PF03900"/>
    </source>
</evidence>
<dbReference type="InterPro" id="IPR000860">
    <property type="entry name" value="HemC"/>
</dbReference>
<gene>
    <name evidence="8" type="primary">hemC</name>
    <name evidence="11" type="ORF">N800_11420</name>
</gene>
<dbReference type="InterPro" id="IPR022419">
    <property type="entry name" value="Porphobilin_deaminase_cofac_BS"/>
</dbReference>
<dbReference type="Pfam" id="PF03900">
    <property type="entry name" value="Porphobil_deamC"/>
    <property type="match status" value="1"/>
</dbReference>
<dbReference type="PROSITE" id="PS00533">
    <property type="entry name" value="PORPHOBILINOGEN_DEAM"/>
    <property type="match status" value="1"/>
</dbReference>
<dbReference type="eggNOG" id="COG0181">
    <property type="taxonomic scope" value="Bacteria"/>
</dbReference>
<dbReference type="RefSeq" id="WP_036140251.1">
    <property type="nucleotide sequence ID" value="NZ_AVPU01000049.1"/>
</dbReference>
<comment type="catalytic activity">
    <reaction evidence="7 8">
        <text>4 porphobilinogen + H2O = hydroxymethylbilane + 4 NH4(+)</text>
        <dbReference type="Rhea" id="RHEA:13185"/>
        <dbReference type="ChEBI" id="CHEBI:15377"/>
        <dbReference type="ChEBI" id="CHEBI:28938"/>
        <dbReference type="ChEBI" id="CHEBI:57845"/>
        <dbReference type="ChEBI" id="CHEBI:58126"/>
        <dbReference type="EC" id="2.5.1.61"/>
    </reaction>
</comment>
<dbReference type="Gene3D" id="3.30.160.40">
    <property type="entry name" value="Porphobilinogen deaminase, C-terminal domain"/>
    <property type="match status" value="1"/>
</dbReference>
<dbReference type="InterPro" id="IPR022417">
    <property type="entry name" value="Porphobilin_deaminase_N"/>
</dbReference>
<evidence type="ECO:0000313" key="12">
    <source>
        <dbReference type="Proteomes" id="UP000029998"/>
    </source>
</evidence>
<comment type="pathway">
    <text evidence="2">Porphyrin-containing compound metabolism; protoporphyrin-IX biosynthesis; coproporphyrinogen-III from 5-aminolevulinate: step 2/4.</text>
</comment>
<keyword evidence="5 8" id="KW-0808">Transferase</keyword>
<organism evidence="11 12">
    <name type="scientific">Lysobacter daejeonensis GH1-9</name>
    <dbReference type="NCBI Taxonomy" id="1385517"/>
    <lineage>
        <taxon>Bacteria</taxon>
        <taxon>Pseudomonadati</taxon>
        <taxon>Pseudomonadota</taxon>
        <taxon>Gammaproteobacteria</taxon>
        <taxon>Lysobacterales</taxon>
        <taxon>Lysobacteraceae</taxon>
        <taxon>Aerolutibacter</taxon>
    </lineage>
</organism>
<dbReference type="SUPFAM" id="SSF53850">
    <property type="entry name" value="Periplasmic binding protein-like II"/>
    <property type="match status" value="1"/>
</dbReference>
<feature type="modified residue" description="S-(dipyrrolylmethanemethyl)cysteine" evidence="8">
    <location>
        <position position="240"/>
    </location>
</feature>
<comment type="subunit">
    <text evidence="4 8">Monomer.</text>
</comment>
<evidence type="ECO:0000256" key="1">
    <source>
        <dbReference type="ARBA" id="ARBA00002869"/>
    </source>
</evidence>
<dbReference type="EMBL" id="AVPU01000049">
    <property type="protein sequence ID" value="KGM52620.1"/>
    <property type="molecule type" value="Genomic_DNA"/>
</dbReference>
<comment type="caution">
    <text evidence="11">The sequence shown here is derived from an EMBL/GenBank/DDBJ whole genome shotgun (WGS) entry which is preliminary data.</text>
</comment>
<accession>A0A0A0EQW6</accession>
<evidence type="ECO:0000256" key="3">
    <source>
        <dbReference type="ARBA" id="ARBA00005638"/>
    </source>
</evidence>
<dbReference type="HAMAP" id="MF_00260">
    <property type="entry name" value="Porphobil_deam"/>
    <property type="match status" value="1"/>
</dbReference>
<sequence>MKTLRIATRKSPLALWQSEHVAARLRAAHPGLEVVLVPMSTRGDEVLDRSLAAIGGKGLFLKELELAMQRGEADCAVHSLKDVPMELEPGFALPAILERADHADAFVSNHFDGIAALPQGARVGTSSLRRQAQLRALRPDLQLLDLRGNVNTRLAKLDAGDYDAIVLACAGLARLGFESRIRARLDAPQWLPAPAQGAIAIETRDDDAEVQALCAVLDHASTRTCVSAERAMNLALHGSCHVPVAAFALLEGDRLQLEGAVGSATDGTVVRACGEGTADAPAPLGHAVAQALLAQGARDLINAAV</sequence>
<feature type="domain" description="Porphobilinogen deaminase N-terminal" evidence="9">
    <location>
        <begin position="4"/>
        <end position="211"/>
    </location>
</feature>
<evidence type="ECO:0000256" key="2">
    <source>
        <dbReference type="ARBA" id="ARBA00004735"/>
    </source>
</evidence>
<evidence type="ECO:0000256" key="4">
    <source>
        <dbReference type="ARBA" id="ARBA00011245"/>
    </source>
</evidence>
<dbReference type="FunFam" id="3.40.190.10:FF:000004">
    <property type="entry name" value="Porphobilinogen deaminase"/>
    <property type="match status" value="1"/>
</dbReference>
<protein>
    <recommendedName>
        <fullName evidence="8">Porphobilinogen deaminase</fullName>
        <shortName evidence="8">PBG</shortName>
        <ecNumber evidence="8">2.5.1.61</ecNumber>
    </recommendedName>
    <alternativeName>
        <fullName evidence="8">Hydroxymethylbilane synthase</fullName>
        <shortName evidence="8">HMBS</shortName>
    </alternativeName>
    <alternativeName>
        <fullName evidence="8">Pre-uroporphyrinogen synthase</fullName>
    </alternativeName>
</protein>
<comment type="cofactor">
    <cofactor evidence="8">
        <name>dipyrromethane</name>
        <dbReference type="ChEBI" id="CHEBI:60342"/>
    </cofactor>
    <text evidence="8">Binds 1 dipyrromethane group covalently.</text>
</comment>
<dbReference type="AlphaFoldDB" id="A0A0A0EQW6"/>
<dbReference type="EC" id="2.5.1.61" evidence="8"/>
<dbReference type="NCBIfam" id="TIGR00212">
    <property type="entry name" value="hemC"/>
    <property type="match status" value="1"/>
</dbReference>
<comment type="function">
    <text evidence="1 8">Tetrapolymerization of the monopyrrole PBG into the hydroxymethylbilane pre-uroporphyrinogen in several discrete steps.</text>
</comment>
<evidence type="ECO:0000256" key="7">
    <source>
        <dbReference type="ARBA" id="ARBA00048169"/>
    </source>
</evidence>
<proteinExistence type="inferred from homology"/>
<dbReference type="GO" id="GO:0005737">
    <property type="term" value="C:cytoplasm"/>
    <property type="evidence" value="ECO:0007669"/>
    <property type="project" value="UniProtKB-UniRule"/>
</dbReference>
<dbReference type="OrthoDB" id="9810298at2"/>
<dbReference type="SUPFAM" id="SSF54782">
    <property type="entry name" value="Porphobilinogen deaminase (hydroxymethylbilane synthase), C-terminal domain"/>
    <property type="match status" value="1"/>
</dbReference>
<keyword evidence="12" id="KW-1185">Reference proteome</keyword>
<evidence type="ECO:0000256" key="5">
    <source>
        <dbReference type="ARBA" id="ARBA00022679"/>
    </source>
</evidence>
<dbReference type="PRINTS" id="PR00151">
    <property type="entry name" value="PORPHBDMNASE"/>
</dbReference>
<dbReference type="InterPro" id="IPR022418">
    <property type="entry name" value="Porphobilinogen_deaminase_C"/>
</dbReference>
<keyword evidence="6 8" id="KW-0627">Porphyrin biosynthesis</keyword>
<dbReference type="PANTHER" id="PTHR11557">
    <property type="entry name" value="PORPHOBILINOGEN DEAMINASE"/>
    <property type="match status" value="1"/>
</dbReference>
<evidence type="ECO:0000256" key="6">
    <source>
        <dbReference type="ARBA" id="ARBA00023244"/>
    </source>
</evidence>
<dbReference type="FunFam" id="3.40.190.10:FF:000005">
    <property type="entry name" value="Porphobilinogen deaminase"/>
    <property type="match status" value="1"/>
</dbReference>
<dbReference type="STRING" id="1385517.N800_11420"/>